<keyword evidence="2" id="KW-1185">Reference proteome</keyword>
<gene>
    <name evidence="1" type="ORF">FNJ47_46890</name>
</gene>
<sequence length="48" mass="5337">MSIKITPDHLSRVAVVYVRQSTMSQVLGNLESQRRQYDLAQAAEAAGF</sequence>
<evidence type="ECO:0000313" key="1">
    <source>
        <dbReference type="EMBL" id="NEV02983.1"/>
    </source>
</evidence>
<feature type="non-terminal residue" evidence="1">
    <location>
        <position position="48"/>
    </location>
</feature>
<organism evidence="1 2">
    <name type="scientific">Bradyrhizobium uaiense</name>
    <dbReference type="NCBI Taxonomy" id="2594946"/>
    <lineage>
        <taxon>Bacteria</taxon>
        <taxon>Pseudomonadati</taxon>
        <taxon>Pseudomonadota</taxon>
        <taxon>Alphaproteobacteria</taxon>
        <taxon>Hyphomicrobiales</taxon>
        <taxon>Nitrobacteraceae</taxon>
        <taxon>Bradyrhizobium</taxon>
    </lineage>
</organism>
<comment type="caution">
    <text evidence="1">The sequence shown here is derived from an EMBL/GenBank/DDBJ whole genome shotgun (WGS) entry which is preliminary data.</text>
</comment>
<accession>A0A6P1BZS8</accession>
<reference evidence="1 2" key="1">
    <citation type="journal article" date="2020" name="Arch. Microbiol.">
        <title>Bradyrhizobium uaiense sp. nov., a new highly efficient cowpea symbiont.</title>
        <authorList>
            <person name="Cabral Michel D."/>
            <person name="Azarias Guimaraes A."/>
            <person name="Martins da Costa E."/>
            <person name="Soares de Carvalho T."/>
            <person name="Balsanelli E."/>
            <person name="Willems A."/>
            <person name="Maltempi de Souza E."/>
            <person name="de Souza Moreira F.M."/>
        </authorList>
    </citation>
    <scope>NUCLEOTIDE SEQUENCE [LARGE SCALE GENOMIC DNA]</scope>
    <source>
        <strain evidence="1 2">UFLA 03-164</strain>
    </source>
</reference>
<name>A0A6P1BZS8_9BRAD</name>
<evidence type="ECO:0000313" key="2">
    <source>
        <dbReference type="Proteomes" id="UP000468531"/>
    </source>
</evidence>
<dbReference type="AlphaFoldDB" id="A0A6P1BZS8"/>
<dbReference type="EMBL" id="VKHP01000559">
    <property type="protein sequence ID" value="NEV02983.1"/>
    <property type="molecule type" value="Genomic_DNA"/>
</dbReference>
<dbReference type="Proteomes" id="UP000468531">
    <property type="component" value="Unassembled WGS sequence"/>
</dbReference>
<proteinExistence type="predicted"/>
<protein>
    <submittedName>
        <fullName evidence="1">Resolvase</fullName>
    </submittedName>
</protein>